<dbReference type="CDD" id="cd00190">
    <property type="entry name" value="Tryp_SPc"/>
    <property type="match status" value="1"/>
</dbReference>
<evidence type="ECO:0000256" key="4">
    <source>
        <dbReference type="ARBA" id="ARBA00024195"/>
    </source>
</evidence>
<feature type="signal peptide" evidence="6">
    <location>
        <begin position="1"/>
        <end position="24"/>
    </location>
</feature>
<dbReference type="SMART" id="SM00020">
    <property type="entry name" value="Tryp_SPc"/>
    <property type="match status" value="1"/>
</dbReference>
<keyword evidence="5" id="KW-0645">Protease</keyword>
<dbReference type="InterPro" id="IPR018114">
    <property type="entry name" value="TRYPSIN_HIS"/>
</dbReference>
<dbReference type="PANTHER" id="PTHR24252:SF7">
    <property type="entry name" value="HYALIN"/>
    <property type="match status" value="1"/>
</dbReference>
<dbReference type="Pfam" id="PF00089">
    <property type="entry name" value="Trypsin"/>
    <property type="match status" value="1"/>
</dbReference>
<keyword evidence="3" id="KW-0325">Glycoprotein</keyword>
<keyword evidence="5" id="KW-0720">Serine protease</keyword>
<dbReference type="PROSITE" id="PS00134">
    <property type="entry name" value="TRYPSIN_HIS"/>
    <property type="match status" value="1"/>
</dbReference>
<evidence type="ECO:0000256" key="1">
    <source>
        <dbReference type="ARBA" id="ARBA00022729"/>
    </source>
</evidence>
<organism evidence="8">
    <name type="scientific">Lygus hesperus</name>
    <name type="common">Western plant bug</name>
    <dbReference type="NCBI Taxonomy" id="30085"/>
    <lineage>
        <taxon>Eukaryota</taxon>
        <taxon>Metazoa</taxon>
        <taxon>Ecdysozoa</taxon>
        <taxon>Arthropoda</taxon>
        <taxon>Hexapoda</taxon>
        <taxon>Insecta</taxon>
        <taxon>Pterygota</taxon>
        <taxon>Neoptera</taxon>
        <taxon>Paraneoptera</taxon>
        <taxon>Hemiptera</taxon>
        <taxon>Heteroptera</taxon>
        <taxon>Panheteroptera</taxon>
        <taxon>Cimicomorpha</taxon>
        <taxon>Miridae</taxon>
        <taxon>Mirini</taxon>
        <taxon>Lygus</taxon>
    </lineage>
</organism>
<evidence type="ECO:0000256" key="5">
    <source>
        <dbReference type="RuleBase" id="RU363034"/>
    </source>
</evidence>
<keyword evidence="2" id="KW-1015">Disulfide bond</keyword>
<dbReference type="PRINTS" id="PR00722">
    <property type="entry name" value="CHYMOTRYPSIN"/>
</dbReference>
<dbReference type="EMBL" id="GBRD01016155">
    <property type="protein sequence ID" value="JAG49671.1"/>
    <property type="molecule type" value="Transcribed_RNA"/>
</dbReference>
<reference evidence="8" key="1">
    <citation type="submission" date="2014-09" db="EMBL/GenBank/DDBJ databases">
        <authorList>
            <person name="Magalhaes I.L.F."/>
            <person name="Oliveira U."/>
            <person name="Santos F.R."/>
            <person name="Vidigal T.H.D.A."/>
            <person name="Brescovit A.D."/>
            <person name="Santos A.J."/>
        </authorList>
    </citation>
    <scope>NUCLEOTIDE SEQUENCE</scope>
</reference>
<feature type="domain" description="Peptidase S1" evidence="7">
    <location>
        <begin position="123"/>
        <end position="365"/>
    </location>
</feature>
<dbReference type="PROSITE" id="PS00135">
    <property type="entry name" value="TRYPSIN_SER"/>
    <property type="match status" value="1"/>
</dbReference>
<dbReference type="InterPro" id="IPR001314">
    <property type="entry name" value="Peptidase_S1A"/>
</dbReference>
<dbReference type="GO" id="GO:0006508">
    <property type="term" value="P:proteolysis"/>
    <property type="evidence" value="ECO:0007669"/>
    <property type="project" value="UniProtKB-KW"/>
</dbReference>
<feature type="non-terminal residue" evidence="8">
    <location>
        <position position="1"/>
    </location>
</feature>
<evidence type="ECO:0000256" key="6">
    <source>
        <dbReference type="SAM" id="SignalP"/>
    </source>
</evidence>
<dbReference type="Gene3D" id="2.40.10.10">
    <property type="entry name" value="Trypsin-like serine proteases"/>
    <property type="match status" value="1"/>
</dbReference>
<dbReference type="InterPro" id="IPR001254">
    <property type="entry name" value="Trypsin_dom"/>
</dbReference>
<dbReference type="AlphaFoldDB" id="A0A0K8S8R0"/>
<sequence>GSVTMLFSEDFVILLLCVLPSIAATLNLDEGDVCLLKNEGNWTCQPVDRCRHADFTNRSEIRTCKLKGRLPIVCCPPKISNNKAEFACLRYRSGRKCPATTPTTTGKPDVKSEKDDFDLVPLVIGGNASLPKTRPETVLLGIGPENNVNWVCGGSLISEKWVLSAAHCNSDRDPLLWVRLGELDYATDKDDAKPIQRRIVKTVAHPQFKLPKIYHDVLLVEMNQSVTFNNYVAPICLHRTFEIETPKATVVGWGRTGFADDVSSYLQEADLTLIDHDECFRLFGTDAAVPQGIDKMAQICAGESDGSKDSCKGDSGSPLLVPEPGSCVNRLVGIVSTGKQCGLANSPGVYARVSTYVPWIESIVWP</sequence>
<dbReference type="GO" id="GO:0004252">
    <property type="term" value="F:serine-type endopeptidase activity"/>
    <property type="evidence" value="ECO:0007669"/>
    <property type="project" value="InterPro"/>
</dbReference>
<dbReference type="FunFam" id="2.40.10.10:FF:000028">
    <property type="entry name" value="Serine protease easter"/>
    <property type="match status" value="1"/>
</dbReference>
<dbReference type="InterPro" id="IPR033116">
    <property type="entry name" value="TRYPSIN_SER"/>
</dbReference>
<dbReference type="InterPro" id="IPR009003">
    <property type="entry name" value="Peptidase_S1_PA"/>
</dbReference>
<comment type="similarity">
    <text evidence="4">Belongs to the peptidase S1 family. CLIP subfamily.</text>
</comment>
<dbReference type="SUPFAM" id="SSF50494">
    <property type="entry name" value="Trypsin-like serine proteases"/>
    <property type="match status" value="1"/>
</dbReference>
<evidence type="ECO:0000313" key="8">
    <source>
        <dbReference type="EMBL" id="JAG49672.1"/>
    </source>
</evidence>
<dbReference type="InterPro" id="IPR043504">
    <property type="entry name" value="Peptidase_S1_PA_chymotrypsin"/>
</dbReference>
<keyword evidence="5" id="KW-0378">Hydrolase</keyword>
<dbReference type="PANTHER" id="PTHR24252">
    <property type="entry name" value="ACROSIN-RELATED"/>
    <property type="match status" value="1"/>
</dbReference>
<evidence type="ECO:0000256" key="3">
    <source>
        <dbReference type="ARBA" id="ARBA00023180"/>
    </source>
</evidence>
<protein>
    <recommendedName>
        <fullName evidence="7">Peptidase S1 domain-containing protein</fullName>
    </recommendedName>
</protein>
<dbReference type="EMBL" id="GBRD01016154">
    <property type="protein sequence ID" value="JAG49672.1"/>
    <property type="molecule type" value="Transcribed_RNA"/>
</dbReference>
<dbReference type="PROSITE" id="PS50240">
    <property type="entry name" value="TRYPSIN_DOM"/>
    <property type="match status" value="1"/>
</dbReference>
<name>A0A0K8S8R0_LYGHE</name>
<evidence type="ECO:0000259" key="7">
    <source>
        <dbReference type="PROSITE" id="PS50240"/>
    </source>
</evidence>
<evidence type="ECO:0000256" key="2">
    <source>
        <dbReference type="ARBA" id="ARBA00023157"/>
    </source>
</evidence>
<feature type="chain" id="PRO_5015042027" description="Peptidase S1 domain-containing protein" evidence="6">
    <location>
        <begin position="25"/>
        <end position="366"/>
    </location>
</feature>
<proteinExistence type="inferred from homology"/>
<keyword evidence="1 6" id="KW-0732">Signal</keyword>
<accession>A0A0K8S8R0</accession>